<dbReference type="Proteomes" id="UP000002489">
    <property type="component" value="Unassembled WGS sequence"/>
</dbReference>
<evidence type="ECO:0000313" key="2">
    <source>
        <dbReference type="Proteomes" id="UP000002489"/>
    </source>
</evidence>
<evidence type="ECO:0000313" key="1">
    <source>
        <dbReference type="EnsemblFungi" id="FOXG_11696P0"/>
    </source>
</evidence>
<name>A0A0D2Y5Y8_FUSOF</name>
<dbReference type="VEuPathDB" id="FungiDB:FOXG_11696"/>
<protein>
    <submittedName>
        <fullName evidence="1">Uncharacterized protein</fullName>
    </submittedName>
</protein>
<reference evidence="2" key="1">
    <citation type="journal article" date="2012" name="Mol. Plant Microbe Interact.">
        <title>A highly conserved effector in Fusarium oxysporum is required for full virulence on Arabidopsis.</title>
        <authorList>
            <person name="Thatcher L.F."/>
            <person name="Gardiner D.M."/>
            <person name="Kazan K."/>
            <person name="Manners J."/>
        </authorList>
    </citation>
    <scope>NUCLEOTIDE SEQUENCE [LARGE SCALE GENOMIC DNA]</scope>
    <source>
        <strain evidence="2">Fo5176</strain>
    </source>
</reference>
<sequence>MSRLLKFFGKSTMTRRHLDDCDWSIPLSIPKRRRAQTPGKLSLLLACPVEIQLSVLAFLFKEDLMALSLVNRHLANIAQPILHKEVDVSCPTRGTKGEPNPLVLVVRTLLARPDLAQAVQHLRFDGYDFPARKVDVIPTTRLTRLTRNDKGKAVELIRSSGLEDAIGWAKCFLGGQVDSIVALLVALTPRVRTIYLGEDFSVEVHYLRLLFEPQHLTALNTSSLHKFEYLRDVTVNNHAATYYHRRFDFTNVFQSFFHLHMLDRLYISGSFPEDSWPVVAGKKLEHLSRLDLKRIGEAELEQILSLAPNLTNLAYTYAWHSKTGDSYTQPLTLDLSTLRNSLEGHRLKLRWLELLAIDNTDVVKQNTLCPLGLQGSPLKLHDFSNLRIVFIPWIFINGPSHGTHTSPLQYVIPKSVVFLSLTDDLHRQPYWGWNIKDIKRMVTDYLQYVKEAKTALTALYMVGPFLGEAWTTKESFSTKTLARSAGVRFRAVTMTVAENRESGEVKERYRRYGKGPRGA</sequence>
<dbReference type="EnsemblFungi" id="FOXG_11696T0">
    <property type="protein sequence ID" value="FOXG_11696P0"/>
    <property type="gene ID" value="FOXG_11696"/>
</dbReference>
<gene>
    <name evidence="1" type="primary">28953082</name>
</gene>
<proteinExistence type="predicted"/>
<reference evidence="1" key="2">
    <citation type="submission" date="2025-08" db="UniProtKB">
        <authorList>
            <consortium name="EnsemblFungi"/>
        </authorList>
    </citation>
    <scope>IDENTIFICATION</scope>
    <source>
        <strain evidence="1">4287 / CBS 123668 / FGSC 9935 / NRRL 34936</strain>
    </source>
</reference>
<dbReference type="AlphaFoldDB" id="A0A0D2Y5Y8"/>
<accession>A0A0D2Y5Y8</accession>
<dbReference type="SUPFAM" id="SSF81383">
    <property type="entry name" value="F-box domain"/>
    <property type="match status" value="1"/>
</dbReference>
<organism evidence="1 2">
    <name type="scientific">Fusarium oxysporum (strain Fo5176)</name>
    <name type="common">Fusarium vascular wilt</name>
    <dbReference type="NCBI Taxonomy" id="660025"/>
    <lineage>
        <taxon>Eukaryota</taxon>
        <taxon>Fungi</taxon>
        <taxon>Dikarya</taxon>
        <taxon>Ascomycota</taxon>
        <taxon>Pezizomycotina</taxon>
        <taxon>Sordariomycetes</taxon>
        <taxon>Hypocreomycetidae</taxon>
        <taxon>Hypocreales</taxon>
        <taxon>Nectriaceae</taxon>
        <taxon>Fusarium</taxon>
        <taxon>Fusarium oxysporum species complex</taxon>
    </lineage>
</organism>
<dbReference type="InterPro" id="IPR036047">
    <property type="entry name" value="F-box-like_dom_sf"/>
</dbReference>